<dbReference type="NCBIfam" id="TIGR00365">
    <property type="entry name" value="Grx4 family monothiol glutaredoxin"/>
    <property type="match status" value="1"/>
</dbReference>
<dbReference type="OrthoDB" id="415696at2759"/>
<dbReference type="PIRSF" id="PIRSF005894">
    <property type="entry name" value="Monothiol_GRX"/>
    <property type="match status" value="1"/>
</dbReference>
<dbReference type="InterPro" id="IPR036249">
    <property type="entry name" value="Thioredoxin-like_sf"/>
</dbReference>
<keyword evidence="11" id="KW-1185">Reference proteome</keyword>
<dbReference type="InterPro" id="IPR033658">
    <property type="entry name" value="GRX_PICOT-like"/>
</dbReference>
<name>F4P8Y2_BATDJ</name>
<dbReference type="GO" id="GO:0005759">
    <property type="term" value="C:mitochondrial matrix"/>
    <property type="evidence" value="ECO:0000318"/>
    <property type="project" value="GO_Central"/>
</dbReference>
<dbReference type="InterPro" id="IPR004480">
    <property type="entry name" value="Monothiol_GRX-rel"/>
</dbReference>
<dbReference type="STRING" id="684364.F4P8Y2"/>
<dbReference type="HOGENOM" id="CLU_026126_2_1_1"/>
<dbReference type="FunCoup" id="F4P8Y2">
    <property type="interactions" value="269"/>
</dbReference>
<organism evidence="10 11">
    <name type="scientific">Batrachochytrium dendrobatidis (strain JAM81 / FGSC 10211)</name>
    <name type="common">Frog chytrid fungus</name>
    <dbReference type="NCBI Taxonomy" id="684364"/>
    <lineage>
        <taxon>Eukaryota</taxon>
        <taxon>Fungi</taxon>
        <taxon>Fungi incertae sedis</taxon>
        <taxon>Chytridiomycota</taxon>
        <taxon>Chytridiomycota incertae sedis</taxon>
        <taxon>Chytridiomycetes</taxon>
        <taxon>Rhizophydiales</taxon>
        <taxon>Rhizophydiales incertae sedis</taxon>
        <taxon>Batrachochytrium</taxon>
    </lineage>
</organism>
<proteinExistence type="inferred from homology"/>
<keyword evidence="2 8" id="KW-0001">2Fe-2S</keyword>
<dbReference type="GO" id="GO:0051537">
    <property type="term" value="F:2 iron, 2 sulfur cluster binding"/>
    <property type="evidence" value="ECO:0007669"/>
    <property type="project" value="UniProtKB-KW"/>
</dbReference>
<evidence type="ECO:0000313" key="10">
    <source>
        <dbReference type="EMBL" id="EGF78249.1"/>
    </source>
</evidence>
<evidence type="ECO:0000256" key="3">
    <source>
        <dbReference type="ARBA" id="ARBA00022723"/>
    </source>
</evidence>
<evidence type="ECO:0000313" key="11">
    <source>
        <dbReference type="Proteomes" id="UP000007241"/>
    </source>
</evidence>
<evidence type="ECO:0000256" key="5">
    <source>
        <dbReference type="ARBA" id="ARBA00023014"/>
    </source>
</evidence>
<reference evidence="10 11" key="1">
    <citation type="submission" date="2009-12" db="EMBL/GenBank/DDBJ databases">
        <title>The draft genome of Batrachochytrium dendrobatidis.</title>
        <authorList>
            <consortium name="US DOE Joint Genome Institute (JGI-PGF)"/>
            <person name="Kuo A."/>
            <person name="Salamov A."/>
            <person name="Schmutz J."/>
            <person name="Lucas S."/>
            <person name="Pitluck S."/>
            <person name="Rosenblum E."/>
            <person name="Stajich J."/>
            <person name="Eisen M."/>
            <person name="Grigoriev I.V."/>
        </authorList>
    </citation>
    <scope>NUCLEOTIDE SEQUENCE [LARGE SCALE GENOMIC DNA]</scope>
    <source>
        <strain evidence="11">JAM81 / FGSC 10211</strain>
    </source>
</reference>
<feature type="domain" description="Glutaredoxin" evidence="9">
    <location>
        <begin position="21"/>
        <end position="88"/>
    </location>
</feature>
<sequence>HRNISDKLRSQIDKAVKEHPVVVFMKGNKASPQCGFSRAVIQILDLQGKSGLCFITVNVLSDSEVREGIKEYTSWPTIPQVFLNGEFIGGSDILISMHQSGELETMLAKEGIIEAPEQEPTSK</sequence>
<dbReference type="GO" id="GO:0046872">
    <property type="term" value="F:metal ion binding"/>
    <property type="evidence" value="ECO:0007669"/>
    <property type="project" value="UniProtKB-KW"/>
</dbReference>
<evidence type="ECO:0000256" key="6">
    <source>
        <dbReference type="ARBA" id="ARBA00023284"/>
    </source>
</evidence>
<keyword evidence="4 8" id="KW-0408">Iron</keyword>
<dbReference type="RefSeq" id="XP_006680992.1">
    <property type="nucleotide sequence ID" value="XM_006680929.1"/>
</dbReference>
<protein>
    <recommendedName>
        <fullName evidence="7">Monothiol glutaredoxin-5, mitochondrial</fullName>
    </recommendedName>
</protein>
<dbReference type="GO" id="GO:0044571">
    <property type="term" value="P:[2Fe-2S] cluster assembly"/>
    <property type="evidence" value="ECO:0007669"/>
    <property type="project" value="UniProtKB-ARBA"/>
</dbReference>
<feature type="binding site" evidence="8">
    <location>
        <position position="34"/>
    </location>
    <ligand>
        <name>[2Fe-2S] cluster</name>
        <dbReference type="ChEBI" id="CHEBI:190135"/>
        <note>ligand shared between dimeric partners</note>
    </ligand>
</feature>
<dbReference type="InParanoid" id="F4P8Y2"/>
<dbReference type="EMBL" id="GL882889">
    <property type="protein sequence ID" value="EGF78249.1"/>
    <property type="molecule type" value="Genomic_DNA"/>
</dbReference>
<evidence type="ECO:0000256" key="1">
    <source>
        <dbReference type="ARBA" id="ARBA00009630"/>
    </source>
</evidence>
<dbReference type="GeneID" id="18236788"/>
<dbReference type="GO" id="GO:0015036">
    <property type="term" value="F:disulfide oxidoreductase activity"/>
    <property type="evidence" value="ECO:0007669"/>
    <property type="project" value="InterPro"/>
</dbReference>
<dbReference type="OMA" id="TKLMPQC"/>
<evidence type="ECO:0000259" key="9">
    <source>
        <dbReference type="Pfam" id="PF00462"/>
    </source>
</evidence>
<evidence type="ECO:0000256" key="4">
    <source>
        <dbReference type="ARBA" id="ARBA00023004"/>
    </source>
</evidence>
<keyword evidence="6" id="KW-0676">Redox-active center</keyword>
<accession>F4P8Y2</accession>
<dbReference type="InterPro" id="IPR014434">
    <property type="entry name" value="Monothiol_GRX"/>
</dbReference>
<dbReference type="PANTHER" id="PTHR10293:SF16">
    <property type="entry name" value="GLUTAREDOXIN-RELATED PROTEIN 5, MITOCHONDRIAL"/>
    <property type="match status" value="1"/>
</dbReference>
<dbReference type="InterPro" id="IPR002109">
    <property type="entry name" value="Glutaredoxin"/>
</dbReference>
<evidence type="ECO:0000256" key="2">
    <source>
        <dbReference type="ARBA" id="ARBA00022714"/>
    </source>
</evidence>
<dbReference type="PANTHER" id="PTHR10293">
    <property type="entry name" value="GLUTAREDOXIN FAMILY MEMBER"/>
    <property type="match status" value="1"/>
</dbReference>
<dbReference type="Pfam" id="PF00462">
    <property type="entry name" value="Glutaredoxin"/>
    <property type="match status" value="1"/>
</dbReference>
<dbReference type="SUPFAM" id="SSF52833">
    <property type="entry name" value="Thioredoxin-like"/>
    <property type="match status" value="1"/>
</dbReference>
<comment type="similarity">
    <text evidence="1">Belongs to the glutaredoxin family. Monothiol subfamily.</text>
</comment>
<dbReference type="FunFam" id="3.40.30.10:FF:000005">
    <property type="entry name" value="Glutaredoxin 5"/>
    <property type="match status" value="1"/>
</dbReference>
<dbReference type="AlphaFoldDB" id="F4P8Y2"/>
<keyword evidence="5 8" id="KW-0411">Iron-sulfur</keyword>
<dbReference type="PROSITE" id="PS51354">
    <property type="entry name" value="GLUTAREDOXIN_2"/>
    <property type="match status" value="1"/>
</dbReference>
<dbReference type="Gene3D" id="3.40.30.10">
    <property type="entry name" value="Glutaredoxin"/>
    <property type="match status" value="1"/>
</dbReference>
<dbReference type="CDD" id="cd03028">
    <property type="entry name" value="GRX_PICOT_like"/>
    <property type="match status" value="1"/>
</dbReference>
<dbReference type="Proteomes" id="UP000007241">
    <property type="component" value="Unassembled WGS sequence"/>
</dbReference>
<gene>
    <name evidence="10" type="ORF">BATDEDRAFT_13286</name>
</gene>
<feature type="non-terminal residue" evidence="10">
    <location>
        <position position="1"/>
    </location>
</feature>
<keyword evidence="3 8" id="KW-0479">Metal-binding</keyword>
<evidence type="ECO:0000256" key="7">
    <source>
        <dbReference type="ARBA" id="ARBA00067618"/>
    </source>
</evidence>
<evidence type="ECO:0000256" key="8">
    <source>
        <dbReference type="PIRSR" id="PIRSR005894-2"/>
    </source>
</evidence>